<protein>
    <submittedName>
        <fullName evidence="2">Glycosyl hydrolase family 15</fullName>
    </submittedName>
</protein>
<comment type="caution">
    <text evidence="2">The sequence shown here is derived from an EMBL/GenBank/DDBJ whole genome shotgun (WGS) entry which is preliminary data.</text>
</comment>
<dbReference type="PANTHER" id="PTHR31616">
    <property type="entry name" value="TREHALASE"/>
    <property type="match status" value="1"/>
</dbReference>
<dbReference type="Pfam" id="PF00723">
    <property type="entry name" value="Glyco_hydro_15"/>
    <property type="match status" value="1"/>
</dbReference>
<gene>
    <name evidence="2" type="ORF">DFO67_13112</name>
</gene>
<sequence length="264" mass="29128">MIQEVADHVVDHWHEPDQGIWEMRGEPRHHVYSKAMAWVALDRALRLLGPHPHWETARDDILQAIVTQGIDPRGGSLMQAFDHDELDAALLLIPLLDIPIDKAVLAQTVTAVEKRLRDSDVVHRYLTPDGLPGSEGAFLICSFWLVDALLTFGQAEEARTLFERLLAKANDVGLYAEEIDPERGLFLGNYPQAFTHLALINSAILLQLYEDGSTTALAGTHADRARRAAASMVPDGGNALWRDSAAPDEDTGAYQAILDLRSVS</sequence>
<dbReference type="AlphaFoldDB" id="A0A4R8F9F1"/>
<dbReference type="InterPro" id="IPR008928">
    <property type="entry name" value="6-hairpin_glycosidase_sf"/>
</dbReference>
<dbReference type="Proteomes" id="UP000294489">
    <property type="component" value="Unassembled WGS sequence"/>
</dbReference>
<accession>A0A4R8F9F1</accession>
<evidence type="ECO:0000259" key="1">
    <source>
        <dbReference type="Pfam" id="PF00723"/>
    </source>
</evidence>
<dbReference type="GO" id="GO:0004553">
    <property type="term" value="F:hydrolase activity, hydrolyzing O-glycosyl compounds"/>
    <property type="evidence" value="ECO:0007669"/>
    <property type="project" value="TreeGrafter"/>
</dbReference>
<dbReference type="GO" id="GO:0005975">
    <property type="term" value="P:carbohydrate metabolic process"/>
    <property type="evidence" value="ECO:0007669"/>
    <property type="project" value="InterPro"/>
</dbReference>
<evidence type="ECO:0000313" key="3">
    <source>
        <dbReference type="Proteomes" id="UP000294489"/>
    </source>
</evidence>
<dbReference type="InterPro" id="IPR011613">
    <property type="entry name" value="GH15-like"/>
</dbReference>
<evidence type="ECO:0000313" key="2">
    <source>
        <dbReference type="EMBL" id="TDX22129.1"/>
    </source>
</evidence>
<dbReference type="EMBL" id="SOEC01000031">
    <property type="protein sequence ID" value="TDX22129.1"/>
    <property type="molecule type" value="Genomic_DNA"/>
</dbReference>
<dbReference type="SUPFAM" id="SSF48208">
    <property type="entry name" value="Six-hairpin glycosidases"/>
    <property type="match status" value="1"/>
</dbReference>
<name>A0A4R8F9F1_9GAMM</name>
<feature type="domain" description="GH15-like" evidence="1">
    <location>
        <begin position="2"/>
        <end position="202"/>
    </location>
</feature>
<organism evidence="2 3">
    <name type="scientific">Modicisalibacter xianhensis</name>
    <dbReference type="NCBI Taxonomy" id="442341"/>
    <lineage>
        <taxon>Bacteria</taxon>
        <taxon>Pseudomonadati</taxon>
        <taxon>Pseudomonadota</taxon>
        <taxon>Gammaproteobacteria</taxon>
        <taxon>Oceanospirillales</taxon>
        <taxon>Halomonadaceae</taxon>
        <taxon>Modicisalibacter</taxon>
    </lineage>
</organism>
<dbReference type="OrthoDB" id="3902805at2"/>
<proteinExistence type="predicted"/>
<dbReference type="PANTHER" id="PTHR31616:SF0">
    <property type="entry name" value="GLUCAN 1,4-ALPHA-GLUCOSIDASE"/>
    <property type="match status" value="1"/>
</dbReference>
<keyword evidence="2" id="KW-0378">Hydrolase</keyword>
<dbReference type="InterPro" id="IPR012341">
    <property type="entry name" value="6hp_glycosidase-like_sf"/>
</dbReference>
<dbReference type="Gene3D" id="1.50.10.10">
    <property type="match status" value="1"/>
</dbReference>
<reference evidence="2 3" key="1">
    <citation type="submission" date="2019-03" db="EMBL/GenBank/DDBJ databases">
        <title>Freshwater and sediment microbial communities from various areas in North America, analyzing microbe dynamics in response to fracking.</title>
        <authorList>
            <person name="Lamendella R."/>
        </authorList>
    </citation>
    <scope>NUCLEOTIDE SEQUENCE [LARGE SCALE GENOMIC DNA]</scope>
    <source>
        <strain evidence="2 3">6_TX</strain>
    </source>
</reference>